<evidence type="ECO:0000313" key="1">
    <source>
        <dbReference type="EMBL" id="MBC3881581.1"/>
    </source>
</evidence>
<comment type="caution">
    <text evidence="1">The sequence shown here is derived from an EMBL/GenBank/DDBJ whole genome shotgun (WGS) entry which is preliminary data.</text>
</comment>
<dbReference type="Proteomes" id="UP000627446">
    <property type="component" value="Unassembled WGS sequence"/>
</dbReference>
<dbReference type="AlphaFoldDB" id="A0A923KSU5"/>
<proteinExistence type="predicted"/>
<protein>
    <submittedName>
        <fullName evidence="1">Uncharacterized protein</fullName>
    </submittedName>
</protein>
<organism evidence="1 2">
    <name type="scientific">Undibacterium nitidum</name>
    <dbReference type="NCBI Taxonomy" id="2762298"/>
    <lineage>
        <taxon>Bacteria</taxon>
        <taxon>Pseudomonadati</taxon>
        <taxon>Pseudomonadota</taxon>
        <taxon>Betaproteobacteria</taxon>
        <taxon>Burkholderiales</taxon>
        <taxon>Oxalobacteraceae</taxon>
        <taxon>Undibacterium</taxon>
    </lineage>
</organism>
<accession>A0A923KSU5</accession>
<gene>
    <name evidence="1" type="ORF">H8K36_09375</name>
</gene>
<name>A0A923KSU5_9BURK</name>
<reference evidence="1" key="1">
    <citation type="submission" date="2020-08" db="EMBL/GenBank/DDBJ databases">
        <title>Novel species isolated from subtropical streams in China.</title>
        <authorList>
            <person name="Lu H."/>
        </authorList>
    </citation>
    <scope>NUCLEOTIDE SEQUENCE</scope>
    <source>
        <strain evidence="1">LX22W</strain>
    </source>
</reference>
<keyword evidence="2" id="KW-1185">Reference proteome</keyword>
<dbReference type="RefSeq" id="WP_186915921.1">
    <property type="nucleotide sequence ID" value="NZ_JACOFZ010000002.1"/>
</dbReference>
<sequence>MRSKAEQVETRIFPSMLLVPAKDIEPTFFAKDAGAHEVPFVNDTYAL</sequence>
<evidence type="ECO:0000313" key="2">
    <source>
        <dbReference type="Proteomes" id="UP000627446"/>
    </source>
</evidence>
<dbReference type="EMBL" id="JACOFZ010000002">
    <property type="protein sequence ID" value="MBC3881581.1"/>
    <property type="molecule type" value="Genomic_DNA"/>
</dbReference>